<organism evidence="1">
    <name type="scientific">Lepeophtheirus salmonis</name>
    <name type="common">Salmon louse</name>
    <name type="synonym">Caligus salmonis</name>
    <dbReference type="NCBI Taxonomy" id="72036"/>
    <lineage>
        <taxon>Eukaryota</taxon>
        <taxon>Metazoa</taxon>
        <taxon>Ecdysozoa</taxon>
        <taxon>Arthropoda</taxon>
        <taxon>Crustacea</taxon>
        <taxon>Multicrustacea</taxon>
        <taxon>Hexanauplia</taxon>
        <taxon>Copepoda</taxon>
        <taxon>Siphonostomatoida</taxon>
        <taxon>Caligidae</taxon>
        <taxon>Lepeophtheirus</taxon>
    </lineage>
</organism>
<dbReference type="EMBL" id="HACA01027594">
    <property type="protein sequence ID" value="CDW44955.1"/>
    <property type="molecule type" value="Transcribed_RNA"/>
</dbReference>
<dbReference type="InterPro" id="IPR036397">
    <property type="entry name" value="RNaseH_sf"/>
</dbReference>
<proteinExistence type="predicted"/>
<reference evidence="1" key="1">
    <citation type="submission" date="2014-05" db="EMBL/GenBank/DDBJ databases">
        <authorList>
            <person name="Chronopoulou M."/>
        </authorList>
    </citation>
    <scope>NUCLEOTIDE SEQUENCE</scope>
    <source>
        <tissue evidence="1">Whole organism</tissue>
    </source>
</reference>
<dbReference type="AlphaFoldDB" id="A0A0K2V3T2"/>
<accession>A0A0K2V3T2</accession>
<dbReference type="GO" id="GO:0003676">
    <property type="term" value="F:nucleic acid binding"/>
    <property type="evidence" value="ECO:0007669"/>
    <property type="project" value="InterPro"/>
</dbReference>
<sequence>MSNFVAINYDVRTSLIFCYPKNFKGGDFDVRNKERGRPPKNFEDAELQALLDKDDDQTQERLVNGDRYQQRLADLNHAIRPKYEARQHKVIFLDDNAQLHHSIATCQLGESYNWERQNNFFGKASINFLRDGENVWLGKAHT</sequence>
<evidence type="ECO:0000313" key="1">
    <source>
        <dbReference type="EMBL" id="CDW44955.1"/>
    </source>
</evidence>
<name>A0A0K2V3T2_LEPSM</name>
<protein>
    <submittedName>
        <fullName evidence="1">Putative LOC100903547 [Metaseiulus occidentalis]</fullName>
    </submittedName>
</protein>
<dbReference type="Gene3D" id="3.30.420.10">
    <property type="entry name" value="Ribonuclease H-like superfamily/Ribonuclease H"/>
    <property type="match status" value="1"/>
</dbReference>